<dbReference type="PANTHER" id="PTHR47199:SF2">
    <property type="entry name" value="PHOTOSYSTEM II STABILITY_ASSEMBLY FACTOR HCF136, CHLOROPLASTIC"/>
    <property type="match status" value="1"/>
</dbReference>
<dbReference type="RefSeq" id="WP_244717095.1">
    <property type="nucleotide sequence ID" value="NZ_CP095049.1"/>
</dbReference>
<evidence type="ECO:0000313" key="5">
    <source>
        <dbReference type="EMBL" id="UOQ52782.1"/>
    </source>
</evidence>
<protein>
    <submittedName>
        <fullName evidence="5">YCF48-related protein</fullName>
    </submittedName>
</protein>
<keyword evidence="2" id="KW-0604">Photosystem II</keyword>
<dbReference type="PANTHER" id="PTHR47199">
    <property type="entry name" value="PHOTOSYSTEM II STABILITY/ASSEMBLY FACTOR HCF136, CHLOROPLASTIC"/>
    <property type="match status" value="1"/>
</dbReference>
<dbReference type="Pfam" id="PF14870">
    <property type="entry name" value="PSII_BNR"/>
    <property type="match status" value="1"/>
</dbReference>
<keyword evidence="1" id="KW-0602">Photosynthesis</keyword>
<evidence type="ECO:0000313" key="6">
    <source>
        <dbReference type="Proteomes" id="UP000831785"/>
    </source>
</evidence>
<evidence type="ECO:0000256" key="2">
    <source>
        <dbReference type="ARBA" id="ARBA00023276"/>
    </source>
</evidence>
<dbReference type="SUPFAM" id="SSF50939">
    <property type="entry name" value="Sialidases"/>
    <property type="match status" value="1"/>
</dbReference>
<evidence type="ECO:0000259" key="4">
    <source>
        <dbReference type="Pfam" id="PF14870"/>
    </source>
</evidence>
<organism evidence="5 6">
    <name type="scientific">Hymenobacter cellulosivorans</name>
    <dbReference type="NCBI Taxonomy" id="2932249"/>
    <lineage>
        <taxon>Bacteria</taxon>
        <taxon>Pseudomonadati</taxon>
        <taxon>Bacteroidota</taxon>
        <taxon>Cytophagia</taxon>
        <taxon>Cytophagales</taxon>
        <taxon>Hymenobacteraceae</taxon>
        <taxon>Hymenobacter</taxon>
    </lineage>
</organism>
<reference evidence="5 6" key="1">
    <citation type="submission" date="2022-04" db="EMBL/GenBank/DDBJ databases">
        <title>Hymenobacter sp. isolated from the air.</title>
        <authorList>
            <person name="Won M."/>
            <person name="Lee C.-M."/>
            <person name="Woen H.-Y."/>
            <person name="Kwon S.-W."/>
        </authorList>
    </citation>
    <scope>NUCLEOTIDE SEQUENCE [LARGE SCALE GENOMIC DNA]</scope>
    <source>
        <strain evidence="6">5116 S-27</strain>
    </source>
</reference>
<feature type="signal peptide" evidence="3">
    <location>
        <begin position="1"/>
        <end position="20"/>
    </location>
</feature>
<gene>
    <name evidence="5" type="ORF">MUN80_23945</name>
</gene>
<keyword evidence="6" id="KW-1185">Reference proteome</keyword>
<dbReference type="InterPro" id="IPR015943">
    <property type="entry name" value="WD40/YVTN_repeat-like_dom_sf"/>
</dbReference>
<evidence type="ECO:0000256" key="1">
    <source>
        <dbReference type="ARBA" id="ARBA00022531"/>
    </source>
</evidence>
<dbReference type="EMBL" id="CP095049">
    <property type="protein sequence ID" value="UOQ52782.1"/>
    <property type="molecule type" value="Genomic_DNA"/>
</dbReference>
<feature type="chain" id="PRO_5046761049" evidence="3">
    <location>
        <begin position="21"/>
        <end position="458"/>
    </location>
</feature>
<dbReference type="CDD" id="cd15482">
    <property type="entry name" value="Sialidase_non-viral"/>
    <property type="match status" value="1"/>
</dbReference>
<dbReference type="InterPro" id="IPR028203">
    <property type="entry name" value="PSII_CF48-like_dom"/>
</dbReference>
<accession>A0ABY4F9H8</accession>
<sequence>MKKPLLFLLTSLLGLSTSHAQWVSQSVAFSADTYYPASLQAVDASAAWAVGSNPSGMFTPQGVGTQEVARTTGGNSWQTSTVPSLAPDEVITSLTAQSAASAWITTIGSTRSQILHTTDGGTSWQPMLTLTSPTADRSLNYLGFFDASHGLCLGDADNGDRLVLFTTTDGGTTWTANQNLPLLTDQEYLTSVSRPAIVGNHIWVATTASRVFHSADRGLSWSVSELPAAAFTPNGPRALAFADAQHGLALFSRTDGFTDNAPLYRTTDGGATWQAVPFAGPLHGSNLVLVPGTGNYLSVGENLPVPGIPADAGSSYSRDAGATWTALESTDNHQLLTAAGPLAIWSSSYNFTTGRSNGVRKLASPVLPTRSAQTTLAARLQAYPNPSPDGHFTLEIAGGAAGAPIRVFDQLGREVYHTTWPAASPNRQQLHLTSQPAGLYLLQVGAGAATLRQTVWVQ</sequence>
<proteinExistence type="predicted"/>
<dbReference type="InterPro" id="IPR026444">
    <property type="entry name" value="Secre_tail"/>
</dbReference>
<dbReference type="NCBIfam" id="TIGR04183">
    <property type="entry name" value="Por_Secre_tail"/>
    <property type="match status" value="1"/>
</dbReference>
<name>A0ABY4F9H8_9BACT</name>
<dbReference type="InterPro" id="IPR036278">
    <property type="entry name" value="Sialidase_sf"/>
</dbReference>
<dbReference type="Proteomes" id="UP000831785">
    <property type="component" value="Chromosome"/>
</dbReference>
<keyword evidence="3" id="KW-0732">Signal</keyword>
<feature type="domain" description="Photosynthesis system II assembly factor Ycf48/Hcf136-like" evidence="4">
    <location>
        <begin position="141"/>
        <end position="276"/>
    </location>
</feature>
<evidence type="ECO:0000256" key="3">
    <source>
        <dbReference type="SAM" id="SignalP"/>
    </source>
</evidence>
<dbReference type="Gene3D" id="2.130.10.10">
    <property type="entry name" value="YVTN repeat-like/Quinoprotein amine dehydrogenase"/>
    <property type="match status" value="2"/>
</dbReference>